<comment type="similarity">
    <text evidence="2">Belongs to the TacA antitoxin family.</text>
</comment>
<dbReference type="InterPro" id="IPR010985">
    <property type="entry name" value="Ribbon_hlx_hlx"/>
</dbReference>
<name>A0A1V4T3U1_9GAMM</name>
<comment type="caution">
    <text evidence="3">The sequence shown here is derived from an EMBL/GenBank/DDBJ whole genome shotgun (WGS) entry which is preliminary data.</text>
</comment>
<keyword evidence="4" id="KW-1185">Reference proteome</keyword>
<organism evidence="3 4">
    <name type="scientific">Oceanospirillum multiglobuliferum</name>
    <dbReference type="NCBI Taxonomy" id="64969"/>
    <lineage>
        <taxon>Bacteria</taxon>
        <taxon>Pseudomonadati</taxon>
        <taxon>Pseudomonadota</taxon>
        <taxon>Gammaproteobacteria</taxon>
        <taxon>Oceanospirillales</taxon>
        <taxon>Oceanospirillaceae</taxon>
        <taxon>Oceanospirillum</taxon>
    </lineage>
</organism>
<sequence length="72" mass="8196">MRCCTQNLPLRSLTEYVVRLMDEDATHVIEKHESIAVKDNVFDKFMHACDKAKAPNQALLEAAKFTDESSIK</sequence>
<dbReference type="Gene3D" id="1.20.5.780">
    <property type="entry name" value="Single helix bin"/>
    <property type="match status" value="1"/>
</dbReference>
<keyword evidence="1" id="KW-1277">Toxin-antitoxin system</keyword>
<reference evidence="3 4" key="1">
    <citation type="submission" date="2017-01" db="EMBL/GenBank/DDBJ databases">
        <title>Genome Sequencing of a Marine Spirillum, Oceanospirillum multiglobuliferum ATCC 33336, from Japan.</title>
        <authorList>
            <person name="Carney J.G."/>
            <person name="Trachtenberg A.M."/>
            <person name="Rheaume B.A."/>
            <person name="Linnane J.D."/>
            <person name="Pitts N.L."/>
            <person name="Mykles D.L."/>
            <person name="Maclea K.S."/>
        </authorList>
    </citation>
    <scope>NUCLEOTIDE SEQUENCE [LARGE SCALE GENOMIC DNA]</scope>
    <source>
        <strain evidence="3 4">ATCC 33336</strain>
    </source>
</reference>
<accession>A0A1V4T3U1</accession>
<dbReference type="Pfam" id="PF08681">
    <property type="entry name" value="TacA1"/>
    <property type="match status" value="1"/>
</dbReference>
<dbReference type="InterPro" id="IPR014795">
    <property type="entry name" value="TacA_1-like"/>
</dbReference>
<evidence type="ECO:0008006" key="5">
    <source>
        <dbReference type="Google" id="ProtNLM"/>
    </source>
</evidence>
<dbReference type="AlphaFoldDB" id="A0A1V4T3U1"/>
<protein>
    <recommendedName>
        <fullName evidence="5">DUF1778 domain-containing protein</fullName>
    </recommendedName>
</protein>
<evidence type="ECO:0000313" key="4">
    <source>
        <dbReference type="Proteomes" id="UP000191418"/>
    </source>
</evidence>
<evidence type="ECO:0000256" key="1">
    <source>
        <dbReference type="ARBA" id="ARBA00022649"/>
    </source>
</evidence>
<evidence type="ECO:0000256" key="2">
    <source>
        <dbReference type="ARBA" id="ARBA00049988"/>
    </source>
</evidence>
<dbReference type="EMBL" id="MTSM01000022">
    <property type="protein sequence ID" value="OPX54604.1"/>
    <property type="molecule type" value="Genomic_DNA"/>
</dbReference>
<dbReference type="GO" id="GO:0006355">
    <property type="term" value="P:regulation of DNA-templated transcription"/>
    <property type="evidence" value="ECO:0007669"/>
    <property type="project" value="InterPro"/>
</dbReference>
<gene>
    <name evidence="3" type="ORF">BTE48_13570</name>
</gene>
<proteinExistence type="inferred from homology"/>
<evidence type="ECO:0000313" key="3">
    <source>
        <dbReference type="EMBL" id="OPX54604.1"/>
    </source>
</evidence>
<dbReference type="SUPFAM" id="SSF47598">
    <property type="entry name" value="Ribbon-helix-helix"/>
    <property type="match status" value="1"/>
</dbReference>
<dbReference type="Proteomes" id="UP000191418">
    <property type="component" value="Unassembled WGS sequence"/>
</dbReference>